<dbReference type="OrthoDB" id="5392202at2759"/>
<reference evidence="1" key="1">
    <citation type="submission" date="2020-07" db="EMBL/GenBank/DDBJ databases">
        <title>Draft Genome Sequence of a Deep-Sea Yeast, Naganishia (Cryptococcus) liquefaciens strain N6.</title>
        <authorList>
            <person name="Han Y.W."/>
            <person name="Kajitani R."/>
            <person name="Morimoto H."/>
            <person name="Parhat M."/>
            <person name="Tsubouchi H."/>
            <person name="Bakenova O."/>
            <person name="Ogata M."/>
            <person name="Argunhan B."/>
            <person name="Aoki R."/>
            <person name="Kajiwara S."/>
            <person name="Itoh T."/>
            <person name="Iwasaki H."/>
        </authorList>
    </citation>
    <scope>NUCLEOTIDE SEQUENCE</scope>
    <source>
        <strain evidence="1">N6</strain>
    </source>
</reference>
<dbReference type="EMBL" id="BLZA01000011">
    <property type="protein sequence ID" value="GHJ85258.1"/>
    <property type="molecule type" value="Genomic_DNA"/>
</dbReference>
<accession>A0A8H3TQF5</accession>
<comment type="caution">
    <text evidence="1">The sequence shown here is derived from an EMBL/GenBank/DDBJ whole genome shotgun (WGS) entry which is preliminary data.</text>
</comment>
<proteinExistence type="predicted"/>
<sequence length="288" mass="31880">MTTTLPTTQPKQDVVHLSPALKDRIANSPYTETPIDRQRLERLFISIHRNKRSTISHSAETDGCNDESVQGLWLIILTGALFALNALDAISHLYRYAVAQTVGDEEKTAFVAERMREVGLKTVSFMGVPRAINCLAALAAAIHDQTPQIKRLLPQQSRRDLTAENLASVETRGRELWDDIYQPHHEKLLSILGKSHPDLPIHIIQAHYAALLAPLPHALARRSDLARVESSVLAVTCLRALGGVDRQVESHVFGLKKAQTAAWIASDEGCLWLLSAVDDVVDACRQSR</sequence>
<dbReference type="AlphaFoldDB" id="A0A8H3TQF5"/>
<gene>
    <name evidence="1" type="ORF">NliqN6_1660</name>
</gene>
<evidence type="ECO:0000313" key="1">
    <source>
        <dbReference type="EMBL" id="GHJ85258.1"/>
    </source>
</evidence>
<dbReference type="SUPFAM" id="SSF69118">
    <property type="entry name" value="AhpD-like"/>
    <property type="match status" value="1"/>
</dbReference>
<keyword evidence="2" id="KW-1185">Reference proteome</keyword>
<dbReference type="Proteomes" id="UP000620104">
    <property type="component" value="Unassembled WGS sequence"/>
</dbReference>
<name>A0A8H3TQF5_9TREE</name>
<dbReference type="InterPro" id="IPR052999">
    <property type="entry name" value="PTS1_Protein"/>
</dbReference>
<evidence type="ECO:0000313" key="2">
    <source>
        <dbReference type="Proteomes" id="UP000620104"/>
    </source>
</evidence>
<organism evidence="1 2">
    <name type="scientific">Naganishia liquefaciens</name>
    <dbReference type="NCBI Taxonomy" id="104408"/>
    <lineage>
        <taxon>Eukaryota</taxon>
        <taxon>Fungi</taxon>
        <taxon>Dikarya</taxon>
        <taxon>Basidiomycota</taxon>
        <taxon>Agaricomycotina</taxon>
        <taxon>Tremellomycetes</taxon>
        <taxon>Filobasidiales</taxon>
        <taxon>Filobasidiaceae</taxon>
        <taxon>Naganishia</taxon>
    </lineage>
</organism>
<protein>
    <submittedName>
        <fullName evidence="1">Uncharacterized protein</fullName>
    </submittedName>
</protein>
<dbReference type="Gene3D" id="1.20.1290.10">
    <property type="entry name" value="AhpD-like"/>
    <property type="match status" value="1"/>
</dbReference>
<dbReference type="PANTHER" id="PTHR28180">
    <property type="entry name" value="CONSERVED MITOCHONDRIAL PROTEIN-RELATED"/>
    <property type="match status" value="1"/>
</dbReference>
<dbReference type="PANTHER" id="PTHR28180:SF2">
    <property type="entry name" value="PEROXISOMAL PROTEIN 2"/>
    <property type="match status" value="1"/>
</dbReference>
<dbReference type="InterPro" id="IPR029032">
    <property type="entry name" value="AhpD-like"/>
</dbReference>